<sequence>MEFFGLTSYGVGDPVKDFMRPDYKEPEIPPTNLLEAGDDSKSFCERIKEIDCYIGFTDGYSYKSWDRLARMKKKYVIKPVGPCEMYKYPGVTSMNYGWFQCNSDLKNINTDDNWFKPRTRYPVTTSEMSRYIDHCLKVDKHFKI</sequence>
<protein>
    <submittedName>
        <fullName evidence="1">Uncharacterized protein</fullName>
    </submittedName>
</protein>
<dbReference type="EMBL" id="JAPWTK010000079">
    <property type="protein sequence ID" value="KAJ8951722.1"/>
    <property type="molecule type" value="Genomic_DNA"/>
</dbReference>
<reference evidence="1" key="1">
    <citation type="journal article" date="2023" name="Insect Mol. Biol.">
        <title>Genome sequencing provides insights into the evolution of gene families encoding plant cell wall-degrading enzymes in longhorned beetles.</title>
        <authorList>
            <person name="Shin N.R."/>
            <person name="Okamura Y."/>
            <person name="Kirsch R."/>
            <person name="Pauchet Y."/>
        </authorList>
    </citation>
    <scope>NUCLEOTIDE SEQUENCE</scope>
    <source>
        <strain evidence="1">AMC_N1</strain>
    </source>
</reference>
<evidence type="ECO:0000313" key="2">
    <source>
        <dbReference type="Proteomes" id="UP001162162"/>
    </source>
</evidence>
<dbReference type="Pfam" id="PF22593">
    <property type="entry name" value="SPMIP11"/>
    <property type="match status" value="1"/>
</dbReference>
<keyword evidence="2" id="KW-1185">Reference proteome</keyword>
<gene>
    <name evidence="1" type="ORF">NQ318_012572</name>
</gene>
<dbReference type="Proteomes" id="UP001162162">
    <property type="component" value="Unassembled WGS sequence"/>
</dbReference>
<name>A0AAV8YKS2_9CUCU</name>
<accession>A0AAV8YKS2</accession>
<comment type="caution">
    <text evidence="1">The sequence shown here is derived from an EMBL/GenBank/DDBJ whole genome shotgun (WGS) entry which is preliminary data.</text>
</comment>
<evidence type="ECO:0000313" key="1">
    <source>
        <dbReference type="EMBL" id="KAJ8951722.1"/>
    </source>
</evidence>
<proteinExistence type="predicted"/>
<dbReference type="AlphaFoldDB" id="A0AAV8YKS2"/>
<organism evidence="1 2">
    <name type="scientific">Aromia moschata</name>
    <dbReference type="NCBI Taxonomy" id="1265417"/>
    <lineage>
        <taxon>Eukaryota</taxon>
        <taxon>Metazoa</taxon>
        <taxon>Ecdysozoa</taxon>
        <taxon>Arthropoda</taxon>
        <taxon>Hexapoda</taxon>
        <taxon>Insecta</taxon>
        <taxon>Pterygota</taxon>
        <taxon>Neoptera</taxon>
        <taxon>Endopterygota</taxon>
        <taxon>Coleoptera</taxon>
        <taxon>Polyphaga</taxon>
        <taxon>Cucujiformia</taxon>
        <taxon>Chrysomeloidea</taxon>
        <taxon>Cerambycidae</taxon>
        <taxon>Cerambycinae</taxon>
        <taxon>Callichromatini</taxon>
        <taxon>Aromia</taxon>
    </lineage>
</organism>